<name>A0AAV6Y5Y2_9LAMI</name>
<dbReference type="CDD" id="cd22157">
    <property type="entry name" value="F-box_AtFBW1-like"/>
    <property type="match status" value="1"/>
</dbReference>
<reference evidence="3" key="1">
    <citation type="submission" date="2019-10" db="EMBL/GenBank/DDBJ databases">
        <authorList>
            <person name="Zhang R."/>
            <person name="Pan Y."/>
            <person name="Wang J."/>
            <person name="Ma R."/>
            <person name="Yu S."/>
        </authorList>
    </citation>
    <scope>NUCLEOTIDE SEQUENCE</scope>
    <source>
        <strain evidence="3">LA-IB0</strain>
        <tissue evidence="3">Leaf</tissue>
    </source>
</reference>
<organism evidence="3 4">
    <name type="scientific">Buddleja alternifolia</name>
    <dbReference type="NCBI Taxonomy" id="168488"/>
    <lineage>
        <taxon>Eukaryota</taxon>
        <taxon>Viridiplantae</taxon>
        <taxon>Streptophyta</taxon>
        <taxon>Embryophyta</taxon>
        <taxon>Tracheophyta</taxon>
        <taxon>Spermatophyta</taxon>
        <taxon>Magnoliopsida</taxon>
        <taxon>eudicotyledons</taxon>
        <taxon>Gunneridae</taxon>
        <taxon>Pentapetalae</taxon>
        <taxon>asterids</taxon>
        <taxon>lamiids</taxon>
        <taxon>Lamiales</taxon>
        <taxon>Scrophulariaceae</taxon>
        <taxon>Buddlejeae</taxon>
        <taxon>Buddleja</taxon>
    </lineage>
</organism>
<evidence type="ECO:0000259" key="2">
    <source>
        <dbReference type="Pfam" id="PF07734"/>
    </source>
</evidence>
<gene>
    <name evidence="3" type="ORF">BUALT_Bualt01G0062600</name>
</gene>
<dbReference type="InterPro" id="IPR036047">
    <property type="entry name" value="F-box-like_dom_sf"/>
</dbReference>
<accession>A0AAV6Y5Y2</accession>
<comment type="caution">
    <text evidence="3">The sequence shown here is derived from an EMBL/GenBank/DDBJ whole genome shotgun (WGS) entry which is preliminary data.</text>
</comment>
<dbReference type="EMBL" id="WHWC01000001">
    <property type="protein sequence ID" value="KAG8390234.1"/>
    <property type="molecule type" value="Genomic_DNA"/>
</dbReference>
<dbReference type="InterPro" id="IPR017451">
    <property type="entry name" value="F-box-assoc_interact_dom"/>
</dbReference>
<feature type="domain" description="F-box associated beta-propeller type 1" evidence="2">
    <location>
        <begin position="100"/>
        <end position="253"/>
    </location>
</feature>
<dbReference type="AlphaFoldDB" id="A0AAV6Y5Y2"/>
<evidence type="ECO:0008006" key="5">
    <source>
        <dbReference type="Google" id="ProtNLM"/>
    </source>
</evidence>
<dbReference type="InterPro" id="IPR006527">
    <property type="entry name" value="F-box-assoc_dom_typ1"/>
</dbReference>
<dbReference type="InterPro" id="IPR011043">
    <property type="entry name" value="Gal_Oxase/kelch_b-propeller"/>
</dbReference>
<evidence type="ECO:0000259" key="1">
    <source>
        <dbReference type="Pfam" id="PF00646"/>
    </source>
</evidence>
<keyword evidence="4" id="KW-1185">Reference proteome</keyword>
<evidence type="ECO:0000313" key="4">
    <source>
        <dbReference type="Proteomes" id="UP000826271"/>
    </source>
</evidence>
<dbReference type="Pfam" id="PF00646">
    <property type="entry name" value="F-box"/>
    <property type="match status" value="1"/>
</dbReference>
<dbReference type="PANTHER" id="PTHR35546">
    <property type="entry name" value="F-BOX PROTEIN INTERACTION DOMAIN PROTEIN-RELATED"/>
    <property type="match status" value="1"/>
</dbReference>
<dbReference type="InterPro" id="IPR055290">
    <property type="entry name" value="At3g26010-like"/>
</dbReference>
<dbReference type="NCBIfam" id="TIGR01640">
    <property type="entry name" value="F_box_assoc_1"/>
    <property type="match status" value="1"/>
</dbReference>
<dbReference type="PANTHER" id="PTHR35546:SF134">
    <property type="entry name" value="F-BOX ASSOCIATED DOMAIN-CONTAINING PROTEIN"/>
    <property type="match status" value="1"/>
</dbReference>
<dbReference type="SUPFAM" id="SSF50965">
    <property type="entry name" value="Galactose oxidase, central domain"/>
    <property type="match status" value="1"/>
</dbReference>
<protein>
    <recommendedName>
        <fullName evidence="5">F-box domain-containing protein</fullName>
    </recommendedName>
</protein>
<evidence type="ECO:0000313" key="3">
    <source>
        <dbReference type="EMBL" id="KAG8390234.1"/>
    </source>
</evidence>
<dbReference type="Pfam" id="PF07734">
    <property type="entry name" value="FBA_1"/>
    <property type="match status" value="1"/>
</dbReference>
<dbReference type="Proteomes" id="UP000826271">
    <property type="component" value="Unassembled WGS sequence"/>
</dbReference>
<sequence>MKIKITLFKSSAEIVASIDHLLTDILLRLPIKSLIRSKLVSKHWHFLITDPGFCILRNPNPNPAIGLFLPCNILRANVRLEYVPFSVNKSNNPPFRKLKFTKDPSGIRILQSCNGLLLCCSFQAHDYNRRYYVYNPTTNRFSKLPKLAPGDGITTNIRSMSLVFDPAKSPDHYKVVCVRGLELANGEWQYQIEIYSSETGPWRKRGEPFAAQVNFENGVYWNNAIHWISNNGNDDSLYFNLDNDQMVGIMPLPPIPDPEDWDWRSNYYFGESCDHLHYIEIIGPQIQFNVYEMKRDYSEWFVKYHVDLSHVVAANPGMIRDNYDPTDWYYYAFSIFCLVRGEEEEDSFLVLQIPGKVIRYNLVYKTFEIVHEFEGAQSEGYLRFASTNGFQYIESLCCV</sequence>
<dbReference type="InterPro" id="IPR001810">
    <property type="entry name" value="F-box_dom"/>
</dbReference>
<proteinExistence type="predicted"/>
<feature type="domain" description="F-box" evidence="1">
    <location>
        <begin position="19"/>
        <end position="54"/>
    </location>
</feature>
<dbReference type="SUPFAM" id="SSF81383">
    <property type="entry name" value="F-box domain"/>
    <property type="match status" value="1"/>
</dbReference>
<dbReference type="Gene3D" id="1.20.1280.50">
    <property type="match status" value="1"/>
</dbReference>